<evidence type="ECO:0000256" key="1">
    <source>
        <dbReference type="SAM" id="MobiDB-lite"/>
    </source>
</evidence>
<protein>
    <submittedName>
        <fullName evidence="2">Uncharacterized protein</fullName>
    </submittedName>
</protein>
<comment type="caution">
    <text evidence="2">The sequence shown here is derived from an EMBL/GenBank/DDBJ whole genome shotgun (WGS) entry which is preliminary data.</text>
</comment>
<keyword evidence="3" id="KW-1185">Reference proteome</keyword>
<dbReference type="AlphaFoldDB" id="A0AAV4I6T0"/>
<name>A0AAV4I6T0_9GAST</name>
<feature type="compositionally biased region" description="Acidic residues" evidence="1">
    <location>
        <begin position="63"/>
        <end position="101"/>
    </location>
</feature>
<feature type="region of interest" description="Disordered" evidence="1">
    <location>
        <begin position="41"/>
        <end position="101"/>
    </location>
</feature>
<accession>A0AAV4I6T0</accession>
<evidence type="ECO:0000313" key="2">
    <source>
        <dbReference type="EMBL" id="GFS04811.1"/>
    </source>
</evidence>
<evidence type="ECO:0000313" key="3">
    <source>
        <dbReference type="Proteomes" id="UP000762676"/>
    </source>
</evidence>
<gene>
    <name evidence="2" type="ORF">ElyMa_002920800</name>
</gene>
<reference evidence="2 3" key="1">
    <citation type="journal article" date="2021" name="Elife">
        <title>Chloroplast acquisition without the gene transfer in kleptoplastic sea slugs, Plakobranchus ocellatus.</title>
        <authorList>
            <person name="Maeda T."/>
            <person name="Takahashi S."/>
            <person name="Yoshida T."/>
            <person name="Shimamura S."/>
            <person name="Takaki Y."/>
            <person name="Nagai Y."/>
            <person name="Toyoda A."/>
            <person name="Suzuki Y."/>
            <person name="Arimoto A."/>
            <person name="Ishii H."/>
            <person name="Satoh N."/>
            <person name="Nishiyama T."/>
            <person name="Hasebe M."/>
            <person name="Maruyama T."/>
            <person name="Minagawa J."/>
            <person name="Obokata J."/>
            <person name="Shigenobu S."/>
        </authorList>
    </citation>
    <scope>NUCLEOTIDE SEQUENCE [LARGE SCALE GENOMIC DNA]</scope>
</reference>
<proteinExistence type="predicted"/>
<dbReference type="Proteomes" id="UP000762676">
    <property type="component" value="Unassembled WGS sequence"/>
</dbReference>
<dbReference type="EMBL" id="BMAT01006038">
    <property type="protein sequence ID" value="GFS04811.1"/>
    <property type="molecule type" value="Genomic_DNA"/>
</dbReference>
<feature type="compositionally biased region" description="Basic and acidic residues" evidence="1">
    <location>
        <begin position="41"/>
        <end position="62"/>
    </location>
</feature>
<organism evidence="2 3">
    <name type="scientific">Elysia marginata</name>
    <dbReference type="NCBI Taxonomy" id="1093978"/>
    <lineage>
        <taxon>Eukaryota</taxon>
        <taxon>Metazoa</taxon>
        <taxon>Spiralia</taxon>
        <taxon>Lophotrochozoa</taxon>
        <taxon>Mollusca</taxon>
        <taxon>Gastropoda</taxon>
        <taxon>Heterobranchia</taxon>
        <taxon>Euthyneura</taxon>
        <taxon>Panpulmonata</taxon>
        <taxon>Sacoglossa</taxon>
        <taxon>Placobranchoidea</taxon>
        <taxon>Plakobranchidae</taxon>
        <taxon>Elysia</taxon>
    </lineage>
</organism>
<sequence>MIRYQISLVNAHDVNKIHQQELRAMFLTKICLCVEEHHISVKHDQVTEGKKKEGGRSRRGKEEEEEEEEEEEKEKEEEEEEEEGEEEEEEIEEQEQQQEKE</sequence>